<dbReference type="EMBL" id="JAWDGP010006482">
    <property type="protein sequence ID" value="KAK3740225.1"/>
    <property type="molecule type" value="Genomic_DNA"/>
</dbReference>
<feature type="transmembrane region" description="Helical" evidence="1">
    <location>
        <begin position="12"/>
        <end position="33"/>
    </location>
</feature>
<dbReference type="AlphaFoldDB" id="A0AAE0YCQ8"/>
<dbReference type="Proteomes" id="UP001283361">
    <property type="component" value="Unassembled WGS sequence"/>
</dbReference>
<keyword evidence="1" id="KW-0472">Membrane</keyword>
<name>A0AAE0YCQ8_9GAST</name>
<reference evidence="2" key="1">
    <citation type="journal article" date="2023" name="G3 (Bethesda)">
        <title>A reference genome for the long-term kleptoplast-retaining sea slug Elysia crispata morphotype clarki.</title>
        <authorList>
            <person name="Eastman K.E."/>
            <person name="Pendleton A.L."/>
            <person name="Shaikh M.A."/>
            <person name="Suttiyut T."/>
            <person name="Ogas R."/>
            <person name="Tomko P."/>
            <person name="Gavelis G."/>
            <person name="Widhalm J.R."/>
            <person name="Wisecaver J.H."/>
        </authorList>
    </citation>
    <scope>NUCLEOTIDE SEQUENCE</scope>
    <source>
        <strain evidence="2">ECLA1</strain>
    </source>
</reference>
<evidence type="ECO:0000256" key="1">
    <source>
        <dbReference type="SAM" id="Phobius"/>
    </source>
</evidence>
<proteinExistence type="predicted"/>
<feature type="transmembrane region" description="Helical" evidence="1">
    <location>
        <begin position="199"/>
        <end position="217"/>
    </location>
</feature>
<keyword evidence="1" id="KW-0812">Transmembrane</keyword>
<sequence>MYRPALGQHRVQAVLGISCIGLRWISIVFRLCLAFRVSDCAGSASCSGCAWHFVYRSALDQHRVQAVLGISCIGLRWISIVFRLCLTFRVSACAGSASCSDCAWHFVYQPALDQHRVQAVLDISCIGLRWISIVFRLCLAFRVSACAGSASCSGCAWHIMYRPALDQHRVQAVLGISCISLRWISIVFRLCLAYHVSACAALASCSGCFWHIMYWSALDQHPVQAVLSIS</sequence>
<gene>
    <name evidence="2" type="ORF">RRG08_054247</name>
</gene>
<protein>
    <submittedName>
        <fullName evidence="2">Uncharacterized protein</fullName>
    </submittedName>
</protein>
<evidence type="ECO:0000313" key="3">
    <source>
        <dbReference type="Proteomes" id="UP001283361"/>
    </source>
</evidence>
<keyword evidence="1" id="KW-1133">Transmembrane helix</keyword>
<evidence type="ECO:0000313" key="2">
    <source>
        <dbReference type="EMBL" id="KAK3740225.1"/>
    </source>
</evidence>
<comment type="caution">
    <text evidence="2">The sequence shown here is derived from an EMBL/GenBank/DDBJ whole genome shotgun (WGS) entry which is preliminary data.</text>
</comment>
<organism evidence="2 3">
    <name type="scientific">Elysia crispata</name>
    <name type="common">lettuce slug</name>
    <dbReference type="NCBI Taxonomy" id="231223"/>
    <lineage>
        <taxon>Eukaryota</taxon>
        <taxon>Metazoa</taxon>
        <taxon>Spiralia</taxon>
        <taxon>Lophotrochozoa</taxon>
        <taxon>Mollusca</taxon>
        <taxon>Gastropoda</taxon>
        <taxon>Heterobranchia</taxon>
        <taxon>Euthyneura</taxon>
        <taxon>Panpulmonata</taxon>
        <taxon>Sacoglossa</taxon>
        <taxon>Placobranchoidea</taxon>
        <taxon>Plakobranchidae</taxon>
        <taxon>Elysia</taxon>
    </lineage>
</organism>
<keyword evidence="3" id="KW-1185">Reference proteome</keyword>
<accession>A0AAE0YCQ8</accession>